<name>A0A380K8J0_9STRE</name>
<gene>
    <name evidence="2" type="ORF">NCTC12224_01448</name>
</gene>
<feature type="transmembrane region" description="Helical" evidence="1">
    <location>
        <begin position="95"/>
        <end position="118"/>
    </location>
</feature>
<dbReference type="OrthoDB" id="2219992at2"/>
<protein>
    <submittedName>
        <fullName evidence="2">Uncharacterized protein</fullName>
    </submittedName>
</protein>
<feature type="transmembrane region" description="Helical" evidence="1">
    <location>
        <begin position="162"/>
        <end position="181"/>
    </location>
</feature>
<evidence type="ECO:0000313" key="3">
    <source>
        <dbReference type="Proteomes" id="UP000254924"/>
    </source>
</evidence>
<feature type="transmembrane region" description="Helical" evidence="1">
    <location>
        <begin position="68"/>
        <end position="88"/>
    </location>
</feature>
<evidence type="ECO:0000313" key="2">
    <source>
        <dbReference type="EMBL" id="SUN61392.1"/>
    </source>
</evidence>
<reference evidence="2 3" key="1">
    <citation type="submission" date="2018-06" db="EMBL/GenBank/DDBJ databases">
        <authorList>
            <consortium name="Pathogen Informatics"/>
            <person name="Doyle S."/>
        </authorList>
    </citation>
    <scope>NUCLEOTIDE SEQUENCE [LARGE SCALE GENOMIC DNA]</scope>
    <source>
        <strain evidence="2 3">NCTC12224</strain>
    </source>
</reference>
<keyword evidence="1" id="KW-0812">Transmembrane</keyword>
<proteinExistence type="predicted"/>
<evidence type="ECO:0000256" key="1">
    <source>
        <dbReference type="SAM" id="Phobius"/>
    </source>
</evidence>
<organism evidence="2 3">
    <name type="scientific">Streptococcus hyointestinalis</name>
    <dbReference type="NCBI Taxonomy" id="1337"/>
    <lineage>
        <taxon>Bacteria</taxon>
        <taxon>Bacillati</taxon>
        <taxon>Bacillota</taxon>
        <taxon>Bacilli</taxon>
        <taxon>Lactobacillales</taxon>
        <taxon>Streptococcaceae</taxon>
        <taxon>Streptococcus</taxon>
    </lineage>
</organism>
<sequence length="183" mass="20688">MTKTFDEATYRQDFEAINGRQSSTEELEQAKGLIERYTVGQNSDSGLVTYHPSKSSRFKTLMAATFGWIKRGGVLLIMTPVFLTLLFFNLIKSTIGVFVMWFVSKLMLGFIFMGIVFLCDQAAFNEPEKTSGLLRDVGTFLFGERFFTYAVPNFFPHPTVDAWIIGIAIVVCAFGMTFSRYDV</sequence>
<dbReference type="EMBL" id="UHFN01000007">
    <property type="protein sequence ID" value="SUN61392.1"/>
    <property type="molecule type" value="Genomic_DNA"/>
</dbReference>
<keyword evidence="3" id="KW-1185">Reference proteome</keyword>
<keyword evidence="1" id="KW-1133">Transmembrane helix</keyword>
<accession>A0A380K8J0</accession>
<dbReference type="AlphaFoldDB" id="A0A380K8J0"/>
<dbReference type="Proteomes" id="UP000254924">
    <property type="component" value="Unassembled WGS sequence"/>
</dbReference>
<keyword evidence="1" id="KW-0472">Membrane</keyword>